<evidence type="ECO:0000256" key="4">
    <source>
        <dbReference type="ARBA" id="ARBA00022989"/>
    </source>
</evidence>
<dbReference type="InterPro" id="IPR004477">
    <property type="entry name" value="ComEC_N"/>
</dbReference>
<evidence type="ECO:0000259" key="7">
    <source>
        <dbReference type="Pfam" id="PF03772"/>
    </source>
</evidence>
<dbReference type="Proteomes" id="UP000826146">
    <property type="component" value="Chromosome"/>
</dbReference>
<protein>
    <submittedName>
        <fullName evidence="8">Competence locus E ComE 3</fullName>
    </submittedName>
</protein>
<feature type="transmembrane region" description="Helical" evidence="6">
    <location>
        <begin position="242"/>
        <end position="275"/>
    </location>
</feature>
<keyword evidence="5 6" id="KW-0472">Membrane</keyword>
<dbReference type="PANTHER" id="PTHR30619:SF7">
    <property type="entry name" value="BETA-LACTAMASE DOMAIN PROTEIN"/>
    <property type="match status" value="1"/>
</dbReference>
<evidence type="ECO:0000256" key="1">
    <source>
        <dbReference type="ARBA" id="ARBA00004651"/>
    </source>
</evidence>
<feature type="domain" description="ComEC/Rec2-related protein" evidence="7">
    <location>
        <begin position="161"/>
        <end position="421"/>
    </location>
</feature>
<feature type="transmembrane region" description="Helical" evidence="6">
    <location>
        <begin position="217"/>
        <end position="236"/>
    </location>
</feature>
<feature type="transmembrane region" description="Helical" evidence="6">
    <location>
        <begin position="307"/>
        <end position="330"/>
    </location>
</feature>
<comment type="subcellular location">
    <subcellularLocation>
        <location evidence="1">Cell membrane</location>
        <topology evidence="1">Multi-pass membrane protein</topology>
    </subcellularLocation>
</comment>
<dbReference type="PANTHER" id="PTHR30619">
    <property type="entry name" value="DNA INTERNALIZATION/COMPETENCE PROTEIN COMEC/REC2"/>
    <property type="match status" value="1"/>
</dbReference>
<feature type="transmembrane region" description="Helical" evidence="6">
    <location>
        <begin position="337"/>
        <end position="357"/>
    </location>
</feature>
<keyword evidence="9" id="KW-1185">Reference proteome</keyword>
<keyword evidence="4 6" id="KW-1133">Transmembrane helix</keyword>
<evidence type="ECO:0000256" key="2">
    <source>
        <dbReference type="ARBA" id="ARBA00022475"/>
    </source>
</evidence>
<evidence type="ECO:0000256" key="3">
    <source>
        <dbReference type="ARBA" id="ARBA00022692"/>
    </source>
</evidence>
<sequence length="423" mass="48493">MVDGAMIAPSNNPIPLLQSPKEKIFALLLLLSLCALSFGVKHQQYKVFLSKKPLELHAQVLLQYPKNGHFVLKLQDTHNNHFYITSEEDIKDLTHHFVRAWGKMGRCSFWQFLKNCYFHTLKLSLENKSDPTAPWRAFINKQHQNLLMANFYRTLFLADPLDQRLRQVVVGFGVSPLIAISGFHLGLLSAFFFYLLSPPYKFLQQRYFPYRNRYFDLMAVVLMALFGYLILLHFQPAFLRAYVMALLGFVLVYGGLELVSFWLLGLSALLCLALFPNLVRSAGFWLSVGGVFYIFLFIKYMPKMPAWLYALLFNAGIFILMLPLVHFFFAPFGATQLGIILLSFVFVVFFPSVLILHALHLGGLLDPYLLSLVRLPLHLKSFFTPAWFLCAYVGLSLLAMRFFWAWVGVGVVGVGFLLYLLIL</sequence>
<dbReference type="InterPro" id="IPR052159">
    <property type="entry name" value="Competence_DNA_uptake"/>
</dbReference>
<feature type="transmembrane region" description="Helical" evidence="6">
    <location>
        <begin position="282"/>
        <end position="301"/>
    </location>
</feature>
<keyword evidence="3 6" id="KW-0812">Transmembrane</keyword>
<evidence type="ECO:0000313" key="8">
    <source>
        <dbReference type="EMBL" id="BCZ18480.1"/>
    </source>
</evidence>
<accession>A0ABN6I4L8</accession>
<proteinExistence type="predicted"/>
<organism evidence="8 9">
    <name type="scientific">Helicobacter gastrofelis</name>
    <dbReference type="NCBI Taxonomy" id="2849642"/>
    <lineage>
        <taxon>Bacteria</taxon>
        <taxon>Pseudomonadati</taxon>
        <taxon>Campylobacterota</taxon>
        <taxon>Epsilonproteobacteria</taxon>
        <taxon>Campylobacterales</taxon>
        <taxon>Helicobacteraceae</taxon>
        <taxon>Helicobacter</taxon>
    </lineage>
</organism>
<name>A0ABN6I4L8_9HELI</name>
<evidence type="ECO:0000313" key="9">
    <source>
        <dbReference type="Proteomes" id="UP000826146"/>
    </source>
</evidence>
<dbReference type="NCBIfam" id="TIGR00360">
    <property type="entry name" value="ComEC_N-term"/>
    <property type="match status" value="1"/>
</dbReference>
<evidence type="ECO:0000256" key="5">
    <source>
        <dbReference type="ARBA" id="ARBA00023136"/>
    </source>
</evidence>
<gene>
    <name evidence="8" type="primary">comE3</name>
    <name evidence="8" type="ORF">NHP190012_01220</name>
</gene>
<feature type="transmembrane region" description="Helical" evidence="6">
    <location>
        <begin position="402"/>
        <end position="422"/>
    </location>
</feature>
<feature type="transmembrane region" description="Helical" evidence="6">
    <location>
        <begin position="169"/>
        <end position="196"/>
    </location>
</feature>
<dbReference type="EMBL" id="AP024819">
    <property type="protein sequence ID" value="BCZ18480.1"/>
    <property type="molecule type" value="Genomic_DNA"/>
</dbReference>
<feature type="transmembrane region" description="Helical" evidence="6">
    <location>
        <begin position="377"/>
        <end position="395"/>
    </location>
</feature>
<dbReference type="Pfam" id="PF03772">
    <property type="entry name" value="Competence"/>
    <property type="match status" value="1"/>
</dbReference>
<keyword evidence="2" id="KW-1003">Cell membrane</keyword>
<evidence type="ECO:0000256" key="6">
    <source>
        <dbReference type="SAM" id="Phobius"/>
    </source>
</evidence>
<reference evidence="8 9" key="1">
    <citation type="submission" date="2021-07" db="EMBL/GenBank/DDBJ databases">
        <title>Novel Helicobacter sp. Isolated from a cat.</title>
        <authorList>
            <person name="Rimbara E."/>
            <person name="Suzuki M."/>
        </authorList>
    </citation>
    <scope>NUCLEOTIDE SEQUENCE [LARGE SCALE GENOMIC DNA]</scope>
    <source>
        <strain evidence="9">NHP19-012</strain>
    </source>
</reference>